<dbReference type="SUPFAM" id="SSF56219">
    <property type="entry name" value="DNase I-like"/>
    <property type="match status" value="1"/>
</dbReference>
<dbReference type="AlphaFoldDB" id="A0A9W7J072"/>
<dbReference type="PANTHER" id="PTHR33710:SF62">
    <property type="entry name" value="DUF4283 DOMAIN PROTEIN"/>
    <property type="match status" value="1"/>
</dbReference>
<dbReference type="GO" id="GO:0003824">
    <property type="term" value="F:catalytic activity"/>
    <property type="evidence" value="ECO:0007669"/>
    <property type="project" value="InterPro"/>
</dbReference>
<dbReference type="Pfam" id="PF03372">
    <property type="entry name" value="Exo_endo_phos"/>
    <property type="match status" value="1"/>
</dbReference>
<comment type="caution">
    <text evidence="2">The sequence shown here is derived from an EMBL/GenBank/DDBJ whole genome shotgun (WGS) entry which is preliminary data.</text>
</comment>
<dbReference type="Proteomes" id="UP001165190">
    <property type="component" value="Unassembled WGS sequence"/>
</dbReference>
<feature type="domain" description="Endonuclease/exonuclease/phosphatase" evidence="1">
    <location>
        <begin position="4"/>
        <end position="225"/>
    </location>
</feature>
<dbReference type="InterPro" id="IPR036691">
    <property type="entry name" value="Endo/exonu/phosph_ase_sf"/>
</dbReference>
<evidence type="ECO:0000313" key="3">
    <source>
        <dbReference type="Proteomes" id="UP001165190"/>
    </source>
</evidence>
<dbReference type="InterPro" id="IPR005135">
    <property type="entry name" value="Endo/exonuclease/phosphatase"/>
</dbReference>
<sequence>MKTLSWNVRGLGKLRAVQCLRNKLRDVRPDIVFLLETKLSSSRMVEARRRCGFLCGFDVSSVGSCGGLSLAWRSNISVSIISWSIFHIDALVKENESSCEWRLTGFYGNPVERLRGESWDILRNLSADQSHPWLVIGDFNEILLSSEKRGGRIRSDRSMEAFRRALEDCDLEDLGFSGNWYTWEKGRLSSNVIRERLDRGVVNPLWRDNFPDCSVEHLSHTISDHCPLLVSMNLQDDGNSLGTGRAFKFSADWTLEDECESLIKKFWEESNLSLSQKLVELGVKLSAWSRGRKVSSRKRSHELKDKLKVLTDRDPDDETLAEILDVKLALNFEADKDELYWEQWARINWLRHGDRNSSFFHKWASVRKKKNTISKLQNDDGVWLSEDTDMIDLAASYFQKLFTSSDVVDDRRLLDCVQPVVTGEMNSRLTSPFTREEIDTALRSMAPLKASGLDGYPALFYQRYWSIVGGEVSDYCLQILNNNGDLTLINSANIVLLPKVACPTSMAQFRPISLCNVLYKIIAKAIVHRIAPLLSVCIDDTQGAFVVGRHITDNILIAL</sequence>
<dbReference type="Gene3D" id="3.60.10.10">
    <property type="entry name" value="Endonuclease/exonuclease/phosphatase"/>
    <property type="match status" value="1"/>
</dbReference>
<dbReference type="PANTHER" id="PTHR33710">
    <property type="entry name" value="BNAC02G09200D PROTEIN"/>
    <property type="match status" value="1"/>
</dbReference>
<protein>
    <recommendedName>
        <fullName evidence="1">Endonuclease/exonuclease/phosphatase domain-containing protein</fullName>
    </recommendedName>
</protein>
<dbReference type="OrthoDB" id="1166633at2759"/>
<evidence type="ECO:0000259" key="1">
    <source>
        <dbReference type="Pfam" id="PF03372"/>
    </source>
</evidence>
<keyword evidence="3" id="KW-1185">Reference proteome</keyword>
<proteinExistence type="predicted"/>
<dbReference type="EMBL" id="BSYR01000045">
    <property type="protein sequence ID" value="GMJ05748.1"/>
    <property type="molecule type" value="Genomic_DNA"/>
</dbReference>
<organism evidence="2 3">
    <name type="scientific">Hibiscus trionum</name>
    <name type="common">Flower of an hour</name>
    <dbReference type="NCBI Taxonomy" id="183268"/>
    <lineage>
        <taxon>Eukaryota</taxon>
        <taxon>Viridiplantae</taxon>
        <taxon>Streptophyta</taxon>
        <taxon>Embryophyta</taxon>
        <taxon>Tracheophyta</taxon>
        <taxon>Spermatophyta</taxon>
        <taxon>Magnoliopsida</taxon>
        <taxon>eudicotyledons</taxon>
        <taxon>Gunneridae</taxon>
        <taxon>Pentapetalae</taxon>
        <taxon>rosids</taxon>
        <taxon>malvids</taxon>
        <taxon>Malvales</taxon>
        <taxon>Malvaceae</taxon>
        <taxon>Malvoideae</taxon>
        <taxon>Hibiscus</taxon>
    </lineage>
</organism>
<evidence type="ECO:0000313" key="2">
    <source>
        <dbReference type="EMBL" id="GMJ05748.1"/>
    </source>
</evidence>
<accession>A0A9W7J072</accession>
<name>A0A9W7J072_HIBTR</name>
<reference evidence="2" key="1">
    <citation type="submission" date="2023-05" db="EMBL/GenBank/DDBJ databases">
        <title>Genome and transcriptome analyses reveal genes involved in the formation of fine ridges on petal epidermal cells in Hibiscus trionum.</title>
        <authorList>
            <person name="Koshimizu S."/>
            <person name="Masuda S."/>
            <person name="Ishii T."/>
            <person name="Shirasu K."/>
            <person name="Hoshino A."/>
            <person name="Arita M."/>
        </authorList>
    </citation>
    <scope>NUCLEOTIDE SEQUENCE</scope>
    <source>
        <strain evidence="2">Hamamatsu line</strain>
    </source>
</reference>
<gene>
    <name evidence="2" type="ORF">HRI_004244000</name>
</gene>